<dbReference type="GO" id="GO:0030490">
    <property type="term" value="P:maturation of SSU-rRNA"/>
    <property type="evidence" value="ECO:0007669"/>
    <property type="project" value="TreeGrafter"/>
</dbReference>
<dbReference type="STRING" id="1230905.A0A1G4JLQ5"/>
<accession>A0A1G4JLQ5</accession>
<reference evidence="3 4" key="1">
    <citation type="submission" date="2016-03" db="EMBL/GenBank/DDBJ databases">
        <authorList>
            <person name="Devillers H."/>
        </authorList>
    </citation>
    <scope>NUCLEOTIDE SEQUENCE [LARGE SCALE GENOMIC DNA]</scope>
    <source>
        <strain evidence="3">CBS 11717</strain>
    </source>
</reference>
<evidence type="ECO:0000259" key="2">
    <source>
        <dbReference type="Pfam" id="PF04194"/>
    </source>
</evidence>
<keyword evidence="4" id="KW-1185">Reference proteome</keyword>
<feature type="compositionally biased region" description="Polar residues" evidence="1">
    <location>
        <begin position="173"/>
        <end position="187"/>
    </location>
</feature>
<dbReference type="AlphaFoldDB" id="A0A1G4JLQ5"/>
<sequence length="409" mass="45931">MSRIQELSASDVEEGYSSKQGQVYLGFVDATIKQTDSISIEDTFIGGEPLWLHPDSKPSVDLLKCGACKSSDSMKLLLQAFAPLDEEQVEETAEKLNLTQFSSKWINANDDRVLYIFMCSKCRRRANTVRCVRGVKKAKVSTSASDISAKLTQVPAGKNFDINPFDLQKSAQNPFATPSLSGSTNPFANAAENPFQMPKTELKKPLKQEASAKTIRKEHDAKPDKNFDSKTAFPGYFLFVEEESFKNKTPDHLKLPKNLKIDESALDATVGDDSAMEKSPIKLDPRTEKLSKFLDDDIFQKFQEIAGYNPLQVLRYDFGGKPLYYAQTSVNIENTIPSPSYNPSSARVFELQLMPKMILDLEHDVSVEEGMDWGTIFIFSDIENYTPDFDEHGVCYVEETARVQWEAES</sequence>
<dbReference type="PANTHER" id="PTHR47524">
    <property type="entry name" value="20S RRNA ACCUMULATION PROTEIN 4"/>
    <property type="match status" value="1"/>
</dbReference>
<proteinExistence type="predicted"/>
<dbReference type="InterPro" id="IPR007320">
    <property type="entry name" value="PDCD2_C"/>
</dbReference>
<protein>
    <submittedName>
        <fullName evidence="3">LAMI_0E06194g1_1</fullName>
    </submittedName>
</protein>
<dbReference type="GO" id="GO:0005737">
    <property type="term" value="C:cytoplasm"/>
    <property type="evidence" value="ECO:0007669"/>
    <property type="project" value="InterPro"/>
</dbReference>
<dbReference type="OrthoDB" id="443682at2759"/>
<name>A0A1G4JLQ5_9SACH</name>
<dbReference type="EMBL" id="LT598465">
    <property type="protein sequence ID" value="SCU91512.1"/>
    <property type="molecule type" value="Genomic_DNA"/>
</dbReference>
<evidence type="ECO:0000313" key="4">
    <source>
        <dbReference type="Proteomes" id="UP000191024"/>
    </source>
</evidence>
<organism evidence="3 4">
    <name type="scientific">Lachancea mirantina</name>
    <dbReference type="NCBI Taxonomy" id="1230905"/>
    <lineage>
        <taxon>Eukaryota</taxon>
        <taxon>Fungi</taxon>
        <taxon>Dikarya</taxon>
        <taxon>Ascomycota</taxon>
        <taxon>Saccharomycotina</taxon>
        <taxon>Saccharomycetes</taxon>
        <taxon>Saccharomycetales</taxon>
        <taxon>Saccharomycetaceae</taxon>
        <taxon>Lachancea</taxon>
    </lineage>
</organism>
<feature type="region of interest" description="Disordered" evidence="1">
    <location>
        <begin position="173"/>
        <end position="192"/>
    </location>
</feature>
<dbReference type="Proteomes" id="UP000191024">
    <property type="component" value="Chromosome E"/>
</dbReference>
<dbReference type="Pfam" id="PF04194">
    <property type="entry name" value="PDCD2_C"/>
    <property type="match status" value="1"/>
</dbReference>
<evidence type="ECO:0000256" key="1">
    <source>
        <dbReference type="SAM" id="MobiDB-lite"/>
    </source>
</evidence>
<dbReference type="PANTHER" id="PTHR47524:SF1">
    <property type="entry name" value="20S RRNA ACCUMULATION PROTEIN 4"/>
    <property type="match status" value="1"/>
</dbReference>
<evidence type="ECO:0000313" key="3">
    <source>
        <dbReference type="EMBL" id="SCU91512.1"/>
    </source>
</evidence>
<feature type="domain" description="Programmed cell death protein 2 C-terminal" evidence="2">
    <location>
        <begin position="296"/>
        <end position="405"/>
    </location>
</feature>
<gene>
    <name evidence="3" type="ORF">LAMI_0E06194G</name>
</gene>